<dbReference type="InterPro" id="IPR052192">
    <property type="entry name" value="Insect_Ionotropic_Sensory_Rcpt"/>
</dbReference>
<organism evidence="9 10">
    <name type="scientific">Bemisia tabaci</name>
    <name type="common">Sweetpotato whitefly</name>
    <name type="synonym">Aleurodes tabaci</name>
    <dbReference type="NCBI Taxonomy" id="7038"/>
    <lineage>
        <taxon>Eukaryota</taxon>
        <taxon>Metazoa</taxon>
        <taxon>Ecdysozoa</taxon>
        <taxon>Arthropoda</taxon>
        <taxon>Hexapoda</taxon>
        <taxon>Insecta</taxon>
        <taxon>Pterygota</taxon>
        <taxon>Neoptera</taxon>
        <taxon>Paraneoptera</taxon>
        <taxon>Hemiptera</taxon>
        <taxon>Sternorrhyncha</taxon>
        <taxon>Aleyrodoidea</taxon>
        <taxon>Aleyrodidae</taxon>
        <taxon>Aleyrodinae</taxon>
        <taxon>Bemisia</taxon>
    </lineage>
</organism>
<evidence type="ECO:0000256" key="6">
    <source>
        <dbReference type="ARBA" id="ARBA00023170"/>
    </source>
</evidence>
<dbReference type="PANTHER" id="PTHR42643">
    <property type="entry name" value="IONOTROPIC RECEPTOR 20A-RELATED"/>
    <property type="match status" value="1"/>
</dbReference>
<comment type="subcellular location">
    <subcellularLocation>
        <location evidence="1">Cell membrane</location>
        <topology evidence="1">Multi-pass membrane protein</topology>
    </subcellularLocation>
</comment>
<accession>A0A9P0F446</accession>
<keyword evidence="5 8" id="KW-0472">Membrane</keyword>
<dbReference type="Gene3D" id="1.10.287.70">
    <property type="match status" value="1"/>
</dbReference>
<evidence type="ECO:0000256" key="4">
    <source>
        <dbReference type="ARBA" id="ARBA00022989"/>
    </source>
</evidence>
<dbReference type="Proteomes" id="UP001152759">
    <property type="component" value="Chromosome 4"/>
</dbReference>
<evidence type="ECO:0000313" key="9">
    <source>
        <dbReference type="EMBL" id="CAH0388926.1"/>
    </source>
</evidence>
<dbReference type="GO" id="GO:0005886">
    <property type="term" value="C:plasma membrane"/>
    <property type="evidence" value="ECO:0007669"/>
    <property type="project" value="UniProtKB-SubCell"/>
</dbReference>
<evidence type="ECO:0000256" key="3">
    <source>
        <dbReference type="ARBA" id="ARBA00022692"/>
    </source>
</evidence>
<evidence type="ECO:0000256" key="7">
    <source>
        <dbReference type="ARBA" id="ARBA00023180"/>
    </source>
</evidence>
<name>A0A9P0F446_BEMTA</name>
<dbReference type="AlphaFoldDB" id="A0A9P0F446"/>
<sequence length="771" mass="89006">MKNSNISATSSGKLYGYGCSNYIISPSNIFLKIEILFIILLTINTIAAYSDNHHALNGSNPLTLKICKETVQISRNRQIYIVNLRGDRAVTPLIQDLHKSSILTSSVTHHNGLSHLAGNQHQKNTLFFLKETNDIFSLILTTASLQRRDGIYGGEQIFTSVSDGMYLVQRELPNYCVINSLVELEQANLTCDFRVHITPAELEGKSPLTDHLLTFTRGLYSHDIWNYKNYIVFIIDKRSWRGANLEPKWRMVKTLHHPSNVSHLVNEDETDSCNLVFLFDFFWRFFRGQRTIICFEAYCVWYDRIERRLVYHRGFEDERYFDFSFRGFRDNIFRTTYGFLPNVTSMFSGSLLPILAKVIEGISDYINCTEDWFYWEGKGVLDGDIGLKHNLDLILCEGGFRLNQSEQSKFHYSPSFDSVSFCILAPRRGFMPQFLVVVKCFSPPVWVAMIMALVTSWLMQWLFQWFQVTHFAHYYSETEIFTYENSPAFFTIYAYLLSGSPPTLLLGKFFTGKICFLIFTFLSLILGTVLQSGMTTLLSSYVRYSDIETLKEFEQSELHIQTYDIEFLSDLLDHAGHSPLKTRLSQSILYYYDYIEYNLFEMYHAFFENKHNLEFSKNDTSLTGEEFSSQNKIEKNLALTVAADAFLARVPYETQSVKNRITYGYLEDIEFHIVDECLTTYPYSHLVVKNSILTDVQDNITTWLLENGEIANLLRTLKPFFDTEAQEACSGEGSLRSFSMIDLQLAFISLGLGHFISVLVFVIELYIGLSK</sequence>
<keyword evidence="2" id="KW-1003">Cell membrane</keyword>
<proteinExistence type="predicted"/>
<dbReference type="EMBL" id="OU963865">
    <property type="protein sequence ID" value="CAH0388926.1"/>
    <property type="molecule type" value="Genomic_DNA"/>
</dbReference>
<evidence type="ECO:0000256" key="8">
    <source>
        <dbReference type="SAM" id="Phobius"/>
    </source>
</evidence>
<keyword evidence="7" id="KW-0325">Glycoprotein</keyword>
<feature type="transmembrane region" description="Helical" evidence="8">
    <location>
        <begin position="434"/>
        <end position="459"/>
    </location>
</feature>
<reference evidence="9" key="1">
    <citation type="submission" date="2021-12" db="EMBL/GenBank/DDBJ databases">
        <authorList>
            <person name="King R."/>
        </authorList>
    </citation>
    <scope>NUCLEOTIDE SEQUENCE</scope>
</reference>
<keyword evidence="10" id="KW-1185">Reference proteome</keyword>
<keyword evidence="6" id="KW-0675">Receptor</keyword>
<evidence type="ECO:0000313" key="10">
    <source>
        <dbReference type="Proteomes" id="UP001152759"/>
    </source>
</evidence>
<feature type="transmembrane region" description="Helical" evidence="8">
    <location>
        <begin position="29"/>
        <end position="49"/>
    </location>
</feature>
<evidence type="ECO:0000256" key="5">
    <source>
        <dbReference type="ARBA" id="ARBA00023136"/>
    </source>
</evidence>
<dbReference type="PANTHER" id="PTHR42643:SF38">
    <property type="entry name" value="IONOTROPIC RECEPTOR 100A"/>
    <property type="match status" value="1"/>
</dbReference>
<protein>
    <recommendedName>
        <fullName evidence="11">Ionotropic receptor</fullName>
    </recommendedName>
</protein>
<keyword evidence="3 8" id="KW-0812">Transmembrane</keyword>
<feature type="transmembrane region" description="Helical" evidence="8">
    <location>
        <begin position="745"/>
        <end position="769"/>
    </location>
</feature>
<feature type="transmembrane region" description="Helical" evidence="8">
    <location>
        <begin position="510"/>
        <end position="530"/>
    </location>
</feature>
<keyword evidence="4 8" id="KW-1133">Transmembrane helix</keyword>
<evidence type="ECO:0008006" key="11">
    <source>
        <dbReference type="Google" id="ProtNLM"/>
    </source>
</evidence>
<evidence type="ECO:0000256" key="1">
    <source>
        <dbReference type="ARBA" id="ARBA00004651"/>
    </source>
</evidence>
<evidence type="ECO:0000256" key="2">
    <source>
        <dbReference type="ARBA" id="ARBA00022475"/>
    </source>
</evidence>
<gene>
    <name evidence="9" type="ORF">BEMITA_LOCUS7807</name>
</gene>